<name>A0A109HM53_XANCT</name>
<feature type="compositionally biased region" description="Polar residues" evidence="1">
    <location>
        <begin position="56"/>
        <end position="71"/>
    </location>
</feature>
<dbReference type="EMBL" id="LNTA01000099">
    <property type="protein sequence ID" value="KWV14395.1"/>
    <property type="molecule type" value="Genomic_DNA"/>
</dbReference>
<proteinExistence type="predicted"/>
<comment type="caution">
    <text evidence="2">The sequence shown here is derived from an EMBL/GenBank/DDBJ whole genome shotgun (WGS) entry which is preliminary data.</text>
</comment>
<accession>A0A109HM53</accession>
<dbReference type="Proteomes" id="UP000055854">
    <property type="component" value="Unassembled WGS sequence"/>
</dbReference>
<dbReference type="AlphaFoldDB" id="A0A109HM53"/>
<evidence type="ECO:0000256" key="1">
    <source>
        <dbReference type="SAM" id="MobiDB-lite"/>
    </source>
</evidence>
<sequence length="84" mass="9408">MCSGSSFQGRRAPAAIGWPPRLNSLSVTPGALAWNRRCGARIWLTPLLLPIHNEPSWSSKSADSEMSSHSSPCDWFRRDQWRPS</sequence>
<feature type="region of interest" description="Disordered" evidence="1">
    <location>
        <begin position="56"/>
        <end position="84"/>
    </location>
</feature>
<protein>
    <submittedName>
        <fullName evidence="2">Uncharacterized protein</fullName>
    </submittedName>
</protein>
<organism evidence="2 3">
    <name type="scientific">Xanthomonas campestris pv. translucens</name>
    <dbReference type="NCBI Taxonomy" id="343"/>
    <lineage>
        <taxon>Bacteria</taxon>
        <taxon>Pseudomonadati</taxon>
        <taxon>Pseudomonadota</taxon>
        <taxon>Gammaproteobacteria</taxon>
        <taxon>Lysobacterales</taxon>
        <taxon>Lysobacteraceae</taxon>
        <taxon>Xanthomonas</taxon>
        <taxon>Xanthomonas translucens group</taxon>
    </lineage>
</organism>
<evidence type="ECO:0000313" key="3">
    <source>
        <dbReference type="Proteomes" id="UP000055854"/>
    </source>
</evidence>
<reference evidence="2 3" key="1">
    <citation type="submission" date="2015-11" db="EMBL/GenBank/DDBJ databases">
        <title>Long Read and Single Molecule DNA Sequencing Simplifies Genome Assembly and TAL Effector Gene Analysis of Xanthomonas translucens.</title>
        <authorList>
            <person name="Peng Z."/>
            <person name="Hu Y."/>
            <person name="Xie J."/>
            <person name="Potnis N."/>
            <person name="Akhunova A."/>
            <person name="Jones J."/>
            <person name="Liu Z."/>
            <person name="White F."/>
            <person name="Liu S."/>
        </authorList>
    </citation>
    <scope>NUCLEOTIDE SEQUENCE [LARGE SCALE GENOMIC DNA]</scope>
    <source>
        <strain evidence="2 3">B1</strain>
    </source>
</reference>
<evidence type="ECO:0000313" key="2">
    <source>
        <dbReference type="EMBL" id="KWV14395.1"/>
    </source>
</evidence>
<gene>
    <name evidence="2" type="ORF">ATB53_13715</name>
</gene>
<feature type="compositionally biased region" description="Basic and acidic residues" evidence="1">
    <location>
        <begin position="75"/>
        <end position="84"/>
    </location>
</feature>